<evidence type="ECO:0000256" key="7">
    <source>
        <dbReference type="ARBA" id="ARBA00023306"/>
    </source>
</evidence>
<keyword evidence="5" id="KW-0132">Cell division</keyword>
<feature type="coiled-coil region" evidence="9">
    <location>
        <begin position="32"/>
        <end position="117"/>
    </location>
</feature>
<dbReference type="EMBL" id="CP099490">
    <property type="protein sequence ID" value="USQ77470.1"/>
    <property type="molecule type" value="Genomic_DNA"/>
</dbReference>
<evidence type="ECO:0000256" key="3">
    <source>
        <dbReference type="ARBA" id="ARBA00018787"/>
    </source>
</evidence>
<proteinExistence type="inferred from homology"/>
<evidence type="ECO:0000256" key="9">
    <source>
        <dbReference type="SAM" id="Coils"/>
    </source>
</evidence>
<reference evidence="10" key="1">
    <citation type="submission" date="2022-06" db="EMBL/GenBank/DDBJ databases">
        <title>Ornithinimicrobium JY.X270.</title>
        <authorList>
            <person name="Huang Y."/>
        </authorList>
    </citation>
    <scope>NUCLEOTIDE SEQUENCE</scope>
    <source>
        <strain evidence="10">JY.X270</strain>
    </source>
</reference>
<comment type="subcellular location">
    <subcellularLocation>
        <location evidence="1">Cytoplasm</location>
    </subcellularLocation>
</comment>
<evidence type="ECO:0000256" key="1">
    <source>
        <dbReference type="ARBA" id="ARBA00004496"/>
    </source>
</evidence>
<dbReference type="Proteomes" id="UP001056535">
    <property type="component" value="Chromosome"/>
</dbReference>
<dbReference type="PANTHER" id="PTHR35794:SF2">
    <property type="entry name" value="CELL DIVISION PROTEIN DIVIVA"/>
    <property type="match status" value="1"/>
</dbReference>
<evidence type="ECO:0000256" key="2">
    <source>
        <dbReference type="ARBA" id="ARBA00009008"/>
    </source>
</evidence>
<sequence>MPLRPEDVVRKNFNNTARFRGGYVSEEVDTFLEEVVAELRRLNALVDEQQAEVNHLKSARPDDSSGYQLGTEQIQLAHVRKERNALVAEMENADRRIAEAQQAAALAEEAKELSLEEIRARFDDDLLKLEQKVNTVRADANAAVDDSKKRIAVADQLAQAAERHAAQLREKLAKVSADVRAAATEHLGADVVEELIPFGDGLETDAIAQSSMVAMLADRIRRDHLTSGQHEAERLLGEAALERESIIAEGHRGLEQAQDEAAALIAAAREEGDDARETARISSERLLAEAQRQQTALLDQAQRDYDERVRLASSEATKLMEHAQLERDAILADLATRREALEARVTELDTSAREYRERVRALVNHQLIAIDKEDWDR</sequence>
<dbReference type="Gene3D" id="6.10.250.660">
    <property type="match status" value="1"/>
</dbReference>
<feature type="coiled-coil region" evidence="9">
    <location>
        <begin position="331"/>
        <end position="358"/>
    </location>
</feature>
<keyword evidence="7" id="KW-0131">Cell cycle</keyword>
<dbReference type="InterPro" id="IPR019933">
    <property type="entry name" value="DivIVA_domain"/>
</dbReference>
<dbReference type="InterPro" id="IPR007793">
    <property type="entry name" value="DivIVA_fam"/>
</dbReference>
<dbReference type="NCBIfam" id="TIGR03544">
    <property type="entry name" value="DivI1A_domain"/>
    <property type="match status" value="1"/>
</dbReference>
<evidence type="ECO:0000256" key="4">
    <source>
        <dbReference type="ARBA" id="ARBA00022490"/>
    </source>
</evidence>
<keyword evidence="4" id="KW-0963">Cytoplasm</keyword>
<gene>
    <name evidence="10" type="ORF">NF557_06030</name>
</gene>
<evidence type="ECO:0000256" key="8">
    <source>
        <dbReference type="ARBA" id="ARBA00031737"/>
    </source>
</evidence>
<accession>A0ABY4YKZ6</accession>
<evidence type="ECO:0000313" key="10">
    <source>
        <dbReference type="EMBL" id="USQ77470.1"/>
    </source>
</evidence>
<dbReference type="PANTHER" id="PTHR35794">
    <property type="entry name" value="CELL DIVISION PROTEIN DIVIVA"/>
    <property type="match status" value="1"/>
</dbReference>
<protein>
    <recommendedName>
        <fullName evidence="3">Cell wall synthesis protein Wag31</fullName>
    </recommendedName>
    <alternativeName>
        <fullName evidence="8">Antigen 84</fullName>
    </alternativeName>
</protein>
<comment type="similarity">
    <text evidence="2">Belongs to the DivIVA family.</text>
</comment>
<evidence type="ECO:0000313" key="11">
    <source>
        <dbReference type="Proteomes" id="UP001056535"/>
    </source>
</evidence>
<name>A0ABY4YKZ6_9MICO</name>
<evidence type="ECO:0000256" key="5">
    <source>
        <dbReference type="ARBA" id="ARBA00022618"/>
    </source>
</evidence>
<feature type="coiled-coil region" evidence="9">
    <location>
        <begin position="151"/>
        <end position="185"/>
    </location>
</feature>
<keyword evidence="11" id="KW-1185">Reference proteome</keyword>
<evidence type="ECO:0000256" key="6">
    <source>
        <dbReference type="ARBA" id="ARBA00023054"/>
    </source>
</evidence>
<keyword evidence="6 9" id="KW-0175">Coiled coil</keyword>
<dbReference type="RefSeq" id="WP_252622631.1">
    <property type="nucleotide sequence ID" value="NZ_CP099490.1"/>
</dbReference>
<organism evidence="10 11">
    <name type="scientific">Ornithinimicrobium cryptoxanthini</name>
    <dbReference type="NCBI Taxonomy" id="2934161"/>
    <lineage>
        <taxon>Bacteria</taxon>
        <taxon>Bacillati</taxon>
        <taxon>Actinomycetota</taxon>
        <taxon>Actinomycetes</taxon>
        <taxon>Micrococcales</taxon>
        <taxon>Ornithinimicrobiaceae</taxon>
        <taxon>Ornithinimicrobium</taxon>
    </lineage>
</organism>